<feature type="region of interest" description="Disordered" evidence="1">
    <location>
        <begin position="673"/>
        <end position="711"/>
    </location>
</feature>
<keyword evidence="3" id="KW-0732">Signal</keyword>
<feature type="signal peptide" evidence="3">
    <location>
        <begin position="1"/>
        <end position="40"/>
    </location>
</feature>
<dbReference type="InterPro" id="IPR001011">
    <property type="entry name" value="Acid_Pase_classA_bac"/>
</dbReference>
<name>A0ABP7BFC2_9MICO</name>
<keyword evidence="2" id="KW-0472">Membrane</keyword>
<dbReference type="Gene3D" id="1.20.144.10">
    <property type="entry name" value="Phosphatidic acid phosphatase type 2/haloperoxidase"/>
    <property type="match status" value="1"/>
</dbReference>
<dbReference type="PRINTS" id="PR00483">
    <property type="entry name" value="BACPHPHTASE"/>
</dbReference>
<sequence>MQTRHESGHPRWKRARALTATGIGLGMLVPGLLAAPPALAADGFTDEQLNHAYTSNTTASTGSSSSPDPDNWSIRMMDVFNTLRVDGDYAATGDAAVMQHNEDITVEINTTSSDEQHQRAIVDQYGDMALTMADGLGERLGAIYAEAWEAGELPKTRTLLSKDGGRIGYNSSTNPPKNYFDYDRPYLALNVVDGALVHSPEEGGKLRLVDRAGGDAWASTSGAFPSGHTSQAYWQGTALATMLPELAPQILARTAEAGDNRIVMGAHWALDVIGGRMMGQAIVQLRWADPEFAALIEEAAVELRGVLEAGCGAALDDCIASDTPYLGTDEALAFYEEKLSYDFPLTGETGQDVVVPEGAESLLASSRPELTADQRRQVLALTAIDSGNPLDEGEEESWQRLNLAAAMTAEIVVNDDGSVSLADGADGDVLSSIRINEVESNGGEPADWIELTNIGDEPVDISGLVLKDDNDSRTLAVSVGVVLDPGAFFVVQVDDVEGGFGLGGADSARVFLADGVTLVDSYSWTAHATETYGRLPDGTGEFVQTASTRGEANVAYVAPEPEEPADFAVVVNEVESNGDDNDWVELFNTGAEPVDISGYTFIDGDASHEPGYVLPAGSVVPAGGFFVLDEKTATADGFDFGLGGNDSATLRDPQGVVVATYSWTAHAAVTYGRNPDGTGEFADTTRSTKGAPNDFGDPDAEPAGDPWPGGSEVRTVDPADLFAGDLSGLDYEAGETDALWAVNNGEGLLYRLVEDGDTWDAAQTWTLRYANGTGTPDAEGVTIVGDSSADGVYVATERDNAVSSVSRPTVLQYDVAGASGDLAAVAEWDLTADFPGLGANAGLEGITWIPDDYLVENGFEDATTGRAYDPEAYPLHGDGLFFVGVEGTKSVYAYALNSDGTFQRLAEIGSGLGVVAEVQFDAERGTLWVVADEADAGRTAEFTIVDGAFASQTVYARPAGMANIANEGFAIAPAEKPGDVRAVFWADDADTDDHSLRAGTVEGGAGTEEPGGEEPGTAEPGTEEPGAEQPGGEEPGNGPGTDEPGTDEPGAGEPGATEPGTEKPGTDKPGTTPGTDEPGAGEPGTDEPGTDEPGASEPGEPARTDRPGAAQPGQDGDDVPQDGGASVAPSEDDLNDGNRGGLRVLGSTTLTAGGLVTVVVDAAYAGQTVFGWLFSEPTSLGQAVVASDGSVTFRIPDDVPAGAHRLVVTDADGTVIGWVDVTVRSGSALVATGGEAPFGIALAAALLLVTAGTVLAVRPRRAARR</sequence>
<evidence type="ECO:0000313" key="6">
    <source>
        <dbReference type="Proteomes" id="UP001410795"/>
    </source>
</evidence>
<dbReference type="PROSITE" id="PS51841">
    <property type="entry name" value="LTD"/>
    <property type="match status" value="2"/>
</dbReference>
<feature type="chain" id="PRO_5046256675" description="LTD domain-containing protein" evidence="3">
    <location>
        <begin position="41"/>
        <end position="1265"/>
    </location>
</feature>
<dbReference type="SUPFAM" id="SSF74853">
    <property type="entry name" value="Lamin A/C globular tail domain"/>
    <property type="match status" value="2"/>
</dbReference>
<accession>A0ABP7BFC2</accession>
<dbReference type="Pfam" id="PF01569">
    <property type="entry name" value="PAP2"/>
    <property type="match status" value="1"/>
</dbReference>
<keyword evidence="6" id="KW-1185">Reference proteome</keyword>
<feature type="domain" description="LTD" evidence="4">
    <location>
        <begin position="417"/>
        <end position="526"/>
    </location>
</feature>
<evidence type="ECO:0000259" key="4">
    <source>
        <dbReference type="PROSITE" id="PS51841"/>
    </source>
</evidence>
<dbReference type="Pfam" id="PF00932">
    <property type="entry name" value="LTD"/>
    <property type="match status" value="2"/>
</dbReference>
<dbReference type="InterPro" id="IPR036415">
    <property type="entry name" value="Lamin_tail_dom_sf"/>
</dbReference>
<feature type="transmembrane region" description="Helical" evidence="2">
    <location>
        <begin position="1238"/>
        <end position="1257"/>
    </location>
</feature>
<protein>
    <recommendedName>
        <fullName evidence="4">LTD domain-containing protein</fullName>
    </recommendedName>
</protein>
<reference evidence="6" key="1">
    <citation type="journal article" date="2019" name="Int. J. Syst. Evol. Microbiol.">
        <title>The Global Catalogue of Microorganisms (GCM) 10K type strain sequencing project: providing services to taxonomists for standard genome sequencing and annotation.</title>
        <authorList>
            <consortium name="The Broad Institute Genomics Platform"/>
            <consortium name="The Broad Institute Genome Sequencing Center for Infectious Disease"/>
            <person name="Wu L."/>
            <person name="Ma J."/>
        </authorList>
    </citation>
    <scope>NUCLEOTIDE SEQUENCE [LARGE SCALE GENOMIC DNA]</scope>
    <source>
        <strain evidence="6">JCM 16546</strain>
    </source>
</reference>
<proteinExistence type="predicted"/>
<dbReference type="CDD" id="cd03397">
    <property type="entry name" value="PAP2_acid_phosphatase"/>
    <property type="match status" value="1"/>
</dbReference>
<dbReference type="InterPro" id="IPR001322">
    <property type="entry name" value="Lamin_tail_dom"/>
</dbReference>
<organism evidence="5 6">
    <name type="scientific">Microbacterium marinilacus</name>
    <dbReference type="NCBI Taxonomy" id="415209"/>
    <lineage>
        <taxon>Bacteria</taxon>
        <taxon>Bacillati</taxon>
        <taxon>Actinomycetota</taxon>
        <taxon>Actinomycetes</taxon>
        <taxon>Micrococcales</taxon>
        <taxon>Microbacteriaceae</taxon>
        <taxon>Microbacterium</taxon>
    </lineage>
</organism>
<gene>
    <name evidence="5" type="ORF">GCM10022202_19790</name>
</gene>
<dbReference type="Gene3D" id="2.60.40.1260">
    <property type="entry name" value="Lamin Tail domain"/>
    <property type="match status" value="2"/>
</dbReference>
<dbReference type="InterPro" id="IPR000326">
    <property type="entry name" value="PAP2/HPO"/>
</dbReference>
<dbReference type="InterPro" id="IPR036938">
    <property type="entry name" value="PAP2/HPO_sf"/>
</dbReference>
<dbReference type="Proteomes" id="UP001410795">
    <property type="component" value="Unassembled WGS sequence"/>
</dbReference>
<dbReference type="RefSeq" id="WP_221859082.1">
    <property type="nucleotide sequence ID" value="NZ_BAAAYV010000009.1"/>
</dbReference>
<evidence type="ECO:0000256" key="2">
    <source>
        <dbReference type="SAM" id="Phobius"/>
    </source>
</evidence>
<keyword evidence="2" id="KW-0812">Transmembrane</keyword>
<dbReference type="InterPro" id="IPR027372">
    <property type="entry name" value="Phytase-like_dom"/>
</dbReference>
<feature type="region of interest" description="Disordered" evidence="1">
    <location>
        <begin position="991"/>
        <end position="1140"/>
    </location>
</feature>
<keyword evidence="2" id="KW-1133">Transmembrane helix</keyword>
<feature type="domain" description="LTD" evidence="4">
    <location>
        <begin position="563"/>
        <end position="665"/>
    </location>
</feature>
<evidence type="ECO:0000313" key="5">
    <source>
        <dbReference type="EMBL" id="GAA3659126.1"/>
    </source>
</evidence>
<comment type="caution">
    <text evidence="5">The sequence shown here is derived from an EMBL/GenBank/DDBJ whole genome shotgun (WGS) entry which is preliminary data.</text>
</comment>
<feature type="compositionally biased region" description="Low complexity" evidence="1">
    <location>
        <begin position="1067"/>
        <end position="1080"/>
    </location>
</feature>
<feature type="compositionally biased region" description="Low complexity" evidence="1">
    <location>
        <begin position="1040"/>
        <end position="1059"/>
    </location>
</feature>
<dbReference type="SMART" id="SM00014">
    <property type="entry name" value="acidPPc"/>
    <property type="match status" value="1"/>
</dbReference>
<dbReference type="SUPFAM" id="SSF48317">
    <property type="entry name" value="Acid phosphatase/Vanadium-dependent haloperoxidase"/>
    <property type="match status" value="1"/>
</dbReference>
<evidence type="ECO:0000256" key="1">
    <source>
        <dbReference type="SAM" id="MobiDB-lite"/>
    </source>
</evidence>
<dbReference type="EMBL" id="BAAAYV010000009">
    <property type="protein sequence ID" value="GAA3659126.1"/>
    <property type="molecule type" value="Genomic_DNA"/>
</dbReference>
<evidence type="ECO:0000256" key="3">
    <source>
        <dbReference type="SAM" id="SignalP"/>
    </source>
</evidence>
<dbReference type="Pfam" id="PF13449">
    <property type="entry name" value="Phytase-like"/>
    <property type="match status" value="1"/>
</dbReference>